<comment type="caution">
    <text evidence="1">The sequence shown here is derived from an EMBL/GenBank/DDBJ whole genome shotgun (WGS) entry which is preliminary data.</text>
</comment>
<name>A0ABR5A7T6_9BACL</name>
<dbReference type="Gene3D" id="1.20.1640.10">
    <property type="entry name" value="Multidrug efflux transporter AcrB transmembrane domain"/>
    <property type="match status" value="1"/>
</dbReference>
<dbReference type="Gene3D" id="3.30.70.1430">
    <property type="entry name" value="Multidrug efflux transporter AcrB pore domain"/>
    <property type="match status" value="1"/>
</dbReference>
<feature type="non-terminal residue" evidence="1">
    <location>
        <position position="278"/>
    </location>
</feature>
<evidence type="ECO:0000313" key="1">
    <source>
        <dbReference type="EMBL" id="KIL37141.1"/>
    </source>
</evidence>
<evidence type="ECO:0000313" key="2">
    <source>
        <dbReference type="Proteomes" id="UP000031967"/>
    </source>
</evidence>
<dbReference type="Proteomes" id="UP000031967">
    <property type="component" value="Unassembled WGS sequence"/>
</dbReference>
<dbReference type="Gene3D" id="3.30.2090.10">
    <property type="entry name" value="Multidrug efflux transporter AcrB TolC docking domain, DN and DC subdomains"/>
    <property type="match status" value="1"/>
</dbReference>
<gene>
    <name evidence="1" type="ORF">SD70_31095</name>
</gene>
<dbReference type="Gene3D" id="3.30.70.1320">
    <property type="entry name" value="Multidrug efflux transporter AcrB pore domain like"/>
    <property type="match status" value="1"/>
</dbReference>
<dbReference type="InterPro" id="IPR027463">
    <property type="entry name" value="AcrB_DN_DC_subdom"/>
</dbReference>
<dbReference type="PANTHER" id="PTHR32063">
    <property type="match status" value="1"/>
</dbReference>
<dbReference type="SUPFAM" id="SSF82714">
    <property type="entry name" value="Multidrug efflux transporter AcrB TolC docking domain, DN and DC subdomains"/>
    <property type="match status" value="1"/>
</dbReference>
<proteinExistence type="predicted"/>
<dbReference type="Pfam" id="PF00873">
    <property type="entry name" value="ACR_tran"/>
    <property type="match status" value="1"/>
</dbReference>
<dbReference type="RefSeq" id="WP_041052449.1">
    <property type="nucleotide sequence ID" value="NZ_JXAK01000100.1"/>
</dbReference>
<sequence>MRSLIRFSLHNKFAVLILTLIVAAGGMYAGMQMREETIPNLDVPILTVTTVIPGTAPQAVADQVTIPLEQRIKALPDVDQLNSTSQENVSSIVVQYRYGQDMAKAKADLQEAVSSVKLPQEAQPAKISAVSLNDFPVVTLSMSGDNVSLADMTRLVETDLRPALESIPGVGTVTISGQQLQEVQVRPDAAKLRAYGLSADTVRSAIQSGAVTVPLGLFEIDATEKTIVLDGGVHTLEQLRSLAIPLSAGGSRGSRFRAGCGWWRGRCRVCGGCGWRLG</sequence>
<dbReference type="InterPro" id="IPR001036">
    <property type="entry name" value="Acrflvin-R"/>
</dbReference>
<accession>A0ABR5A7T6</accession>
<protein>
    <submittedName>
        <fullName evidence="1">Swarming motility protein SwrC</fullName>
    </submittedName>
</protein>
<dbReference type="PANTHER" id="PTHR32063:SF0">
    <property type="entry name" value="SWARMING MOTILITY PROTEIN SWRC"/>
    <property type="match status" value="1"/>
</dbReference>
<reference evidence="1 2" key="1">
    <citation type="submission" date="2014-12" db="EMBL/GenBank/DDBJ databases">
        <title>Draft genome sequence of Paenibacillus kamchatkensis strain B-2647.</title>
        <authorList>
            <person name="Karlyshev A.V."/>
            <person name="Kudryashova E.B."/>
        </authorList>
    </citation>
    <scope>NUCLEOTIDE SEQUENCE [LARGE SCALE GENOMIC DNA]</scope>
    <source>
        <strain evidence="1 2">VKM B-2647</strain>
    </source>
</reference>
<dbReference type="SUPFAM" id="SSF82693">
    <property type="entry name" value="Multidrug efflux transporter AcrB pore domain, PN1, PN2, PC1 and PC2 subdomains"/>
    <property type="match status" value="2"/>
</dbReference>
<organism evidence="1 2">
    <name type="scientific">Gordoniibacillus kamchatkensis</name>
    <dbReference type="NCBI Taxonomy" id="1590651"/>
    <lineage>
        <taxon>Bacteria</taxon>
        <taxon>Bacillati</taxon>
        <taxon>Bacillota</taxon>
        <taxon>Bacilli</taxon>
        <taxon>Bacillales</taxon>
        <taxon>Paenibacillaceae</taxon>
        <taxon>Gordoniibacillus</taxon>
    </lineage>
</organism>
<dbReference type="EMBL" id="JXAK01000100">
    <property type="protein sequence ID" value="KIL37141.1"/>
    <property type="molecule type" value="Genomic_DNA"/>
</dbReference>
<keyword evidence="2" id="KW-1185">Reference proteome</keyword>